<dbReference type="InterPro" id="IPR012870">
    <property type="entry name" value="DUF1666"/>
</dbReference>
<comment type="caution">
    <text evidence="1">The sequence shown here is derived from an EMBL/GenBank/DDBJ whole genome shotgun (WGS) entry which is preliminary data.</text>
</comment>
<sequence>MCYSSKVHDDPLQKSMDQMNCDLELVYVGQLCLSWEILTWFSAKTRQLICYDSQAKRSFGHAAERFQQFQVVLQRFVEEERFARERIPNYIQWRRVASNLLHVPNIKDDDSKVSKQEETDGNNAITIRDLVEVLDESQSIFRDFLFADIKSKNVVAGSSSSSSDLLSSIVTTLRRKEREWKKRKGRKQQERCRFEEVQVRVVSRVMNMSRVSVDQLLWCKTKLDAMGGGTTGEVGGFHSEPSFLIFPC</sequence>
<dbReference type="EMBL" id="AUSU01003621">
    <property type="protein sequence ID" value="EPS66556.1"/>
    <property type="molecule type" value="Genomic_DNA"/>
</dbReference>
<dbReference type="AlphaFoldDB" id="S8CP09"/>
<reference evidence="1 2" key="1">
    <citation type="journal article" date="2013" name="BMC Genomics">
        <title>The miniature genome of a carnivorous plant Genlisea aurea contains a low number of genes and short non-coding sequences.</title>
        <authorList>
            <person name="Leushkin E.V."/>
            <person name="Sutormin R.A."/>
            <person name="Nabieva E.R."/>
            <person name="Penin A.A."/>
            <person name="Kondrashov A.S."/>
            <person name="Logacheva M.D."/>
        </authorList>
    </citation>
    <scope>NUCLEOTIDE SEQUENCE [LARGE SCALE GENOMIC DNA]</scope>
</reference>
<dbReference type="PANTHER" id="PTHR46741">
    <property type="entry name" value="OS09G0413600 PROTEIN"/>
    <property type="match status" value="1"/>
</dbReference>
<keyword evidence="2" id="KW-1185">Reference proteome</keyword>
<name>S8CP09_9LAMI</name>
<dbReference type="Proteomes" id="UP000015453">
    <property type="component" value="Unassembled WGS sequence"/>
</dbReference>
<evidence type="ECO:0000313" key="2">
    <source>
        <dbReference type="Proteomes" id="UP000015453"/>
    </source>
</evidence>
<dbReference type="PANTHER" id="PTHR46741:SF4">
    <property type="entry name" value="FINGER FYVE DOMAIN PROTEIN, PUTATIVE (DUF1666)-RELATED"/>
    <property type="match status" value="1"/>
</dbReference>
<organism evidence="1 2">
    <name type="scientific">Genlisea aurea</name>
    <dbReference type="NCBI Taxonomy" id="192259"/>
    <lineage>
        <taxon>Eukaryota</taxon>
        <taxon>Viridiplantae</taxon>
        <taxon>Streptophyta</taxon>
        <taxon>Embryophyta</taxon>
        <taxon>Tracheophyta</taxon>
        <taxon>Spermatophyta</taxon>
        <taxon>Magnoliopsida</taxon>
        <taxon>eudicotyledons</taxon>
        <taxon>Gunneridae</taxon>
        <taxon>Pentapetalae</taxon>
        <taxon>asterids</taxon>
        <taxon>lamiids</taxon>
        <taxon>Lamiales</taxon>
        <taxon>Lentibulariaceae</taxon>
        <taxon>Genlisea</taxon>
    </lineage>
</organism>
<gene>
    <name evidence="1" type="ORF">M569_08220</name>
</gene>
<dbReference type="Pfam" id="PF07891">
    <property type="entry name" value="DUF1666"/>
    <property type="match status" value="1"/>
</dbReference>
<accession>S8CP09</accession>
<proteinExistence type="predicted"/>
<protein>
    <submittedName>
        <fullName evidence="1">Uncharacterized protein</fullName>
    </submittedName>
</protein>
<evidence type="ECO:0000313" key="1">
    <source>
        <dbReference type="EMBL" id="EPS66556.1"/>
    </source>
</evidence>